<accession>A0AA44Q7T5</accession>
<reference evidence="4 5" key="1">
    <citation type="submission" date="2017-09" db="EMBL/GenBank/DDBJ databases">
        <title>Large-scale bioinformatics analysis of Bacillus genomes uncovers conserved roles of natural products in bacterial physiology.</title>
        <authorList>
            <consortium name="Agbiome Team Llc"/>
            <person name="Bleich R.M."/>
            <person name="Grubbs K.J."/>
            <person name="Santa Maria K.C."/>
            <person name="Allen S.E."/>
            <person name="Farag S."/>
            <person name="Shank E.A."/>
            <person name="Bowers A."/>
        </authorList>
    </citation>
    <scope>NUCLEOTIDE SEQUENCE [LARGE SCALE GENOMIC DNA]</scope>
    <source>
        <strain evidence="4 5">AFS067272</strain>
    </source>
</reference>
<dbReference type="InterPro" id="IPR025120">
    <property type="entry name" value="DUF4047"/>
</dbReference>
<sequence>MFFIKNEIRVMGEVGMLKSSKKIKIMLMLPCMCSMAFYMGSQVVTYTEAAFVSETKIQSKISTAIVFPKTIDNLVKEAEQHESAILKVDEGMRKEIKADSVEILEQQVKEWRGQLEQVKVEREALQRIYTEIEDYHTKSVENVKKHESDSSKEVLQYVQAGFTKVKSMKDNVDKKISVPKIEESILTLQKKIEEEKAKQVKQIEQEQVIPPSEQKEQMKQEETKQPVKPKQEQVNQTEQKESKKQEEIKQPVKSKQEQVNQTEQKEESNPVLQQSEEKNEEVQQQDVSAVKENH</sequence>
<dbReference type="Pfam" id="PF13256">
    <property type="entry name" value="DUF4047"/>
    <property type="match status" value="1"/>
</dbReference>
<feature type="domain" description="DUF4047" evidence="3">
    <location>
        <begin position="44"/>
        <end position="166"/>
    </location>
</feature>
<feature type="compositionally biased region" description="Basic and acidic residues" evidence="2">
    <location>
        <begin position="213"/>
        <end position="231"/>
    </location>
</feature>
<feature type="compositionally biased region" description="Basic and acidic residues" evidence="2">
    <location>
        <begin position="238"/>
        <end position="256"/>
    </location>
</feature>
<feature type="coiled-coil region" evidence="1">
    <location>
        <begin position="101"/>
        <end position="128"/>
    </location>
</feature>
<keyword evidence="1" id="KW-0175">Coiled coil</keyword>
<evidence type="ECO:0000313" key="5">
    <source>
        <dbReference type="Proteomes" id="UP000226357"/>
    </source>
</evidence>
<feature type="region of interest" description="Disordered" evidence="2">
    <location>
        <begin position="200"/>
        <end position="294"/>
    </location>
</feature>
<organism evidence="4 5">
    <name type="scientific">Bacillus cereus</name>
    <dbReference type="NCBI Taxonomy" id="1396"/>
    <lineage>
        <taxon>Bacteria</taxon>
        <taxon>Bacillati</taxon>
        <taxon>Bacillota</taxon>
        <taxon>Bacilli</taxon>
        <taxon>Bacillales</taxon>
        <taxon>Bacillaceae</taxon>
        <taxon>Bacillus</taxon>
        <taxon>Bacillus cereus group</taxon>
    </lineage>
</organism>
<name>A0AA44Q7T5_BACCE</name>
<evidence type="ECO:0000256" key="1">
    <source>
        <dbReference type="SAM" id="Coils"/>
    </source>
</evidence>
<dbReference type="EMBL" id="NVBO01000235">
    <property type="protein sequence ID" value="PFR97623.1"/>
    <property type="molecule type" value="Genomic_DNA"/>
</dbReference>
<evidence type="ECO:0000256" key="2">
    <source>
        <dbReference type="SAM" id="MobiDB-lite"/>
    </source>
</evidence>
<protein>
    <recommendedName>
        <fullName evidence="3">DUF4047 domain-containing protein</fullName>
    </recommendedName>
</protein>
<dbReference type="Proteomes" id="UP000226357">
    <property type="component" value="Unassembled WGS sequence"/>
</dbReference>
<evidence type="ECO:0000313" key="4">
    <source>
        <dbReference type="EMBL" id="PFR97623.1"/>
    </source>
</evidence>
<proteinExistence type="predicted"/>
<comment type="caution">
    <text evidence="4">The sequence shown here is derived from an EMBL/GenBank/DDBJ whole genome shotgun (WGS) entry which is preliminary data.</text>
</comment>
<evidence type="ECO:0000259" key="3">
    <source>
        <dbReference type="Pfam" id="PF13256"/>
    </source>
</evidence>
<dbReference type="AlphaFoldDB" id="A0AA44Q7T5"/>
<gene>
    <name evidence="4" type="ORF">COK38_19490</name>
</gene>